<organism evidence="2 3">
    <name type="scientific">Micractinium conductrix</name>
    <dbReference type="NCBI Taxonomy" id="554055"/>
    <lineage>
        <taxon>Eukaryota</taxon>
        <taxon>Viridiplantae</taxon>
        <taxon>Chlorophyta</taxon>
        <taxon>core chlorophytes</taxon>
        <taxon>Trebouxiophyceae</taxon>
        <taxon>Chlorellales</taxon>
        <taxon>Chlorellaceae</taxon>
        <taxon>Chlorella clade</taxon>
        <taxon>Micractinium</taxon>
    </lineage>
</organism>
<feature type="region of interest" description="Disordered" evidence="1">
    <location>
        <begin position="365"/>
        <end position="385"/>
    </location>
</feature>
<dbReference type="OrthoDB" id="10500621at2759"/>
<accession>A0A2P6VJA6</accession>
<proteinExistence type="predicted"/>
<evidence type="ECO:0000256" key="1">
    <source>
        <dbReference type="SAM" id="MobiDB-lite"/>
    </source>
</evidence>
<reference evidence="2 3" key="1">
    <citation type="journal article" date="2018" name="Plant J.">
        <title>Genome sequences of Chlorella sorokiniana UTEX 1602 and Micractinium conductrix SAG 241.80: implications to maltose excretion by a green alga.</title>
        <authorList>
            <person name="Arriola M.B."/>
            <person name="Velmurugan N."/>
            <person name="Zhang Y."/>
            <person name="Plunkett M.H."/>
            <person name="Hondzo H."/>
            <person name="Barney B.M."/>
        </authorList>
    </citation>
    <scope>NUCLEOTIDE SEQUENCE [LARGE SCALE GENOMIC DNA]</scope>
    <source>
        <strain evidence="2 3">SAG 241.80</strain>
    </source>
</reference>
<protein>
    <submittedName>
        <fullName evidence="2">Uncharacterized protein</fullName>
    </submittedName>
</protein>
<evidence type="ECO:0000313" key="2">
    <source>
        <dbReference type="EMBL" id="PSC74186.1"/>
    </source>
</evidence>
<dbReference type="STRING" id="554055.A0A2P6VJA6"/>
<keyword evidence="3" id="KW-1185">Reference proteome</keyword>
<name>A0A2P6VJA6_9CHLO</name>
<sequence length="385" mass="40070">MQARCLAVRLAGESATCSSTRALALESKARVKPTRAVSPPPAAAFVAARRRAPLALPAAYCPEFRAAAVTAASCDAAVAPKYAGLRPAQLDQAFRFEHPGLLEALAGAAAAVAPASACRLLRRLEAELPPALTDVVPGGDCVLVAVASGLLPLLERATHCCEASLAAGDLQQSADIGRALLSLTSSLAFGCGESAAPYAAVATRCKQALKSAYDRGAPLRQEDAVELEAACARSSPWLWLTPWFGHRCCAAVDGFIAAGWCTGELAVRFAEAYSCLVGRGRLQQVEAKVVRLFRGAMRHPLSLDQSGRLLAAAQRLPVEMRISLGLHARSHPCDDWQAQLQGMHALRQREAELAAAAAARRAVAGAGGPVGKPPLVPAGSRAATP</sequence>
<dbReference type="AlphaFoldDB" id="A0A2P6VJA6"/>
<evidence type="ECO:0000313" key="3">
    <source>
        <dbReference type="Proteomes" id="UP000239649"/>
    </source>
</evidence>
<comment type="caution">
    <text evidence="2">The sequence shown here is derived from an EMBL/GenBank/DDBJ whole genome shotgun (WGS) entry which is preliminary data.</text>
</comment>
<dbReference type="EMBL" id="LHPF02000005">
    <property type="protein sequence ID" value="PSC74186.1"/>
    <property type="molecule type" value="Genomic_DNA"/>
</dbReference>
<dbReference type="Proteomes" id="UP000239649">
    <property type="component" value="Unassembled WGS sequence"/>
</dbReference>
<gene>
    <name evidence="2" type="ORF">C2E20_2807</name>
</gene>